<dbReference type="SUPFAM" id="SSF53098">
    <property type="entry name" value="Ribonuclease H-like"/>
    <property type="match status" value="1"/>
</dbReference>
<dbReference type="AlphaFoldDB" id="A0ABD2THK5"/>
<sequence length="392" mass="44903">MKGIHTIPVKFSPKQPFLCTICPMARHAKLPFPSNATTLSTKIFYLLHIDLWGPYNIPTHDNYKYFITIVDDYSRSTWTQLISCKTNTLQSIKNFTALVENQFNTTIKSSRTDNGLEFVNKETTVFLQEKGIIHQKTCPYTPQQNGVVERKHKYLLEVARSLLYQSKLPMRYWGKCILTATYIVNRLPSTVIQNKTHFEVLYQKQPTYSHLRSFGCLCFPSTLKTHRDKFEPRSTPHVFIGYPFNTKGYKVLDLTTKKVHISRDVLFHENVFPFFLPFPDSTFSSVLRHLNSNTDLFHPTNNILNKTHDLNKDNPITVTNNTTETNLPHTTPINITGDSFDETTPISNSLEIITASSHPEISCSPQITTTTLSSSHPLPALRRTSRIHTVPN</sequence>
<dbReference type="InterPro" id="IPR012337">
    <property type="entry name" value="RNaseH-like_sf"/>
</dbReference>
<organism evidence="2 3">
    <name type="scientific">Solanum stoloniferum</name>
    <dbReference type="NCBI Taxonomy" id="62892"/>
    <lineage>
        <taxon>Eukaryota</taxon>
        <taxon>Viridiplantae</taxon>
        <taxon>Streptophyta</taxon>
        <taxon>Embryophyta</taxon>
        <taxon>Tracheophyta</taxon>
        <taxon>Spermatophyta</taxon>
        <taxon>Magnoliopsida</taxon>
        <taxon>eudicotyledons</taxon>
        <taxon>Gunneridae</taxon>
        <taxon>Pentapetalae</taxon>
        <taxon>asterids</taxon>
        <taxon>lamiids</taxon>
        <taxon>Solanales</taxon>
        <taxon>Solanaceae</taxon>
        <taxon>Solanoideae</taxon>
        <taxon>Solaneae</taxon>
        <taxon>Solanum</taxon>
    </lineage>
</organism>
<dbReference type="Proteomes" id="UP001627284">
    <property type="component" value="Unassembled WGS sequence"/>
</dbReference>
<comment type="caution">
    <text evidence="2">The sequence shown here is derived from an EMBL/GenBank/DDBJ whole genome shotgun (WGS) entry which is preliminary data.</text>
</comment>
<dbReference type="EMBL" id="JBJKTR010000011">
    <property type="protein sequence ID" value="KAL3355455.1"/>
    <property type="molecule type" value="Genomic_DNA"/>
</dbReference>
<gene>
    <name evidence="2" type="ORF">AABB24_019499</name>
</gene>
<reference evidence="2 3" key="1">
    <citation type="submission" date="2024-05" db="EMBL/GenBank/DDBJ databases">
        <title>De novo assembly of an allotetraploid wild potato.</title>
        <authorList>
            <person name="Hosaka A.J."/>
        </authorList>
    </citation>
    <scope>NUCLEOTIDE SEQUENCE [LARGE SCALE GENOMIC DNA]</scope>
    <source>
        <tissue evidence="2">Young leaves</tissue>
    </source>
</reference>
<dbReference type="InterPro" id="IPR057670">
    <property type="entry name" value="SH3_retrovirus"/>
</dbReference>
<evidence type="ECO:0000313" key="3">
    <source>
        <dbReference type="Proteomes" id="UP001627284"/>
    </source>
</evidence>
<protein>
    <recommendedName>
        <fullName evidence="1">Integrase catalytic domain-containing protein</fullName>
    </recommendedName>
</protein>
<proteinExistence type="predicted"/>
<evidence type="ECO:0000259" key="1">
    <source>
        <dbReference type="PROSITE" id="PS50994"/>
    </source>
</evidence>
<name>A0ABD2THK5_9SOLN</name>
<dbReference type="InterPro" id="IPR039537">
    <property type="entry name" value="Retrotran_Ty1/copia-like"/>
</dbReference>
<feature type="domain" description="Integrase catalytic" evidence="1">
    <location>
        <begin position="27"/>
        <end position="205"/>
    </location>
</feature>
<dbReference type="Pfam" id="PF25597">
    <property type="entry name" value="SH3_retrovirus"/>
    <property type="match status" value="1"/>
</dbReference>
<dbReference type="InterPro" id="IPR001584">
    <property type="entry name" value="Integrase_cat-core"/>
</dbReference>
<dbReference type="PROSITE" id="PS50994">
    <property type="entry name" value="INTEGRASE"/>
    <property type="match status" value="1"/>
</dbReference>
<keyword evidence="3" id="KW-1185">Reference proteome</keyword>
<dbReference type="PANTHER" id="PTHR42648">
    <property type="entry name" value="TRANSPOSASE, PUTATIVE-RELATED"/>
    <property type="match status" value="1"/>
</dbReference>
<dbReference type="Pfam" id="PF00665">
    <property type="entry name" value="rve"/>
    <property type="match status" value="1"/>
</dbReference>
<dbReference type="PANTHER" id="PTHR42648:SF31">
    <property type="entry name" value="RNA-DIRECTED DNA POLYMERASE"/>
    <property type="match status" value="1"/>
</dbReference>
<accession>A0ABD2THK5</accession>
<dbReference type="Gene3D" id="3.30.420.10">
    <property type="entry name" value="Ribonuclease H-like superfamily/Ribonuclease H"/>
    <property type="match status" value="1"/>
</dbReference>
<evidence type="ECO:0000313" key="2">
    <source>
        <dbReference type="EMBL" id="KAL3355455.1"/>
    </source>
</evidence>
<dbReference type="InterPro" id="IPR036397">
    <property type="entry name" value="RNaseH_sf"/>
</dbReference>